<keyword evidence="4" id="KW-0804">Transcription</keyword>
<keyword evidence="5" id="KW-0539">Nucleus</keyword>
<dbReference type="EMBL" id="GL377609">
    <property type="protein sequence ID" value="EFJ18698.1"/>
    <property type="molecule type" value="Genomic_DNA"/>
</dbReference>
<evidence type="ECO:0000256" key="5">
    <source>
        <dbReference type="ARBA" id="ARBA00023242"/>
    </source>
</evidence>
<name>D8SA55_SELML</name>
<evidence type="ECO:0000256" key="3">
    <source>
        <dbReference type="ARBA" id="ARBA00023125"/>
    </source>
</evidence>
<dbReference type="OMA" id="GSSIHWL"/>
<reference evidence="7 8" key="1">
    <citation type="journal article" date="2011" name="Science">
        <title>The Selaginella genome identifies genetic changes associated with the evolution of vascular plants.</title>
        <authorList>
            <person name="Banks J.A."/>
            <person name="Nishiyama T."/>
            <person name="Hasebe M."/>
            <person name="Bowman J.L."/>
            <person name="Gribskov M."/>
            <person name="dePamphilis C."/>
            <person name="Albert V.A."/>
            <person name="Aono N."/>
            <person name="Aoyama T."/>
            <person name="Ambrose B.A."/>
            <person name="Ashton N.W."/>
            <person name="Axtell M.J."/>
            <person name="Barker E."/>
            <person name="Barker M.S."/>
            <person name="Bennetzen J.L."/>
            <person name="Bonawitz N.D."/>
            <person name="Chapple C."/>
            <person name="Cheng C."/>
            <person name="Correa L.G."/>
            <person name="Dacre M."/>
            <person name="DeBarry J."/>
            <person name="Dreyer I."/>
            <person name="Elias M."/>
            <person name="Engstrom E.M."/>
            <person name="Estelle M."/>
            <person name="Feng L."/>
            <person name="Finet C."/>
            <person name="Floyd S.K."/>
            <person name="Frommer W.B."/>
            <person name="Fujita T."/>
            <person name="Gramzow L."/>
            <person name="Gutensohn M."/>
            <person name="Harholt J."/>
            <person name="Hattori M."/>
            <person name="Heyl A."/>
            <person name="Hirai T."/>
            <person name="Hiwatashi Y."/>
            <person name="Ishikawa M."/>
            <person name="Iwata M."/>
            <person name="Karol K.G."/>
            <person name="Koehler B."/>
            <person name="Kolukisaoglu U."/>
            <person name="Kubo M."/>
            <person name="Kurata T."/>
            <person name="Lalonde S."/>
            <person name="Li K."/>
            <person name="Li Y."/>
            <person name="Litt A."/>
            <person name="Lyons E."/>
            <person name="Manning G."/>
            <person name="Maruyama T."/>
            <person name="Michael T.P."/>
            <person name="Mikami K."/>
            <person name="Miyazaki S."/>
            <person name="Morinaga S."/>
            <person name="Murata T."/>
            <person name="Mueller-Roeber B."/>
            <person name="Nelson D.R."/>
            <person name="Obara M."/>
            <person name="Oguri Y."/>
            <person name="Olmstead R.G."/>
            <person name="Onodera N."/>
            <person name="Petersen B.L."/>
            <person name="Pils B."/>
            <person name="Prigge M."/>
            <person name="Rensing S.A."/>
            <person name="Riano-Pachon D.M."/>
            <person name="Roberts A.W."/>
            <person name="Sato Y."/>
            <person name="Scheller H.V."/>
            <person name="Schulz B."/>
            <person name="Schulz C."/>
            <person name="Shakirov E.V."/>
            <person name="Shibagaki N."/>
            <person name="Shinohara N."/>
            <person name="Shippen D.E."/>
            <person name="Soerensen I."/>
            <person name="Sotooka R."/>
            <person name="Sugimoto N."/>
            <person name="Sugita M."/>
            <person name="Sumikawa N."/>
            <person name="Tanurdzic M."/>
            <person name="Theissen G."/>
            <person name="Ulvskov P."/>
            <person name="Wakazuki S."/>
            <person name="Weng J.K."/>
            <person name="Willats W.W."/>
            <person name="Wipf D."/>
            <person name="Wolf P.G."/>
            <person name="Yang L."/>
            <person name="Zimmer A.D."/>
            <person name="Zhu Q."/>
            <person name="Mitros T."/>
            <person name="Hellsten U."/>
            <person name="Loque D."/>
            <person name="Otillar R."/>
            <person name="Salamov A."/>
            <person name="Schmutz J."/>
            <person name="Shapiro H."/>
            <person name="Lindquist E."/>
            <person name="Lucas S."/>
            <person name="Rokhsar D."/>
            <person name="Grigoriev I.V."/>
        </authorList>
    </citation>
    <scope>NUCLEOTIDE SEQUENCE [LARGE SCALE GENOMIC DNA]</scope>
</reference>
<evidence type="ECO:0000256" key="4">
    <source>
        <dbReference type="ARBA" id="ARBA00023163"/>
    </source>
</evidence>
<dbReference type="Gramene" id="EFJ18698">
    <property type="protein sequence ID" value="EFJ18698"/>
    <property type="gene ID" value="SELMODRAFT_419970"/>
</dbReference>
<dbReference type="PANTHER" id="PTHR45693">
    <property type="entry name" value="TRANSCRIPTION FACTOR TGA9"/>
    <property type="match status" value="1"/>
</dbReference>
<dbReference type="InParanoid" id="D8SA55"/>
<dbReference type="GO" id="GO:0043565">
    <property type="term" value="F:sequence-specific DNA binding"/>
    <property type="evidence" value="ECO:0007669"/>
    <property type="project" value="InterPro"/>
</dbReference>
<dbReference type="STRING" id="88036.D8SA55"/>
<protein>
    <recommendedName>
        <fullName evidence="6">DOG1 domain-containing protein</fullName>
    </recommendedName>
</protein>
<keyword evidence="2" id="KW-0805">Transcription regulation</keyword>
<dbReference type="HOGENOM" id="CLU_024782_4_0_1"/>
<dbReference type="Pfam" id="PF14144">
    <property type="entry name" value="DOG1"/>
    <property type="match status" value="1"/>
</dbReference>
<dbReference type="AlphaFoldDB" id="D8SA55"/>
<sequence length="144" mass="16117">MEEHQRQVGELRAGLQAHMADNKLRVLVDGFMSHYDELFRLKGVAAKADVFHFVSGMWKTPADRCFMCFRSFGPSLLIPQLEPLTEQQLLGICSRHSRPSRGRSLARDGSSIHWLPGSLGNSPNVANYMGQMAMAMGKLDIVRT</sequence>
<dbReference type="GO" id="GO:0005634">
    <property type="term" value="C:nucleus"/>
    <property type="evidence" value="ECO:0007669"/>
    <property type="project" value="UniProtKB-SubCell"/>
</dbReference>
<feature type="domain" description="DOG1" evidence="6">
    <location>
        <begin position="1"/>
        <end position="144"/>
    </location>
</feature>
<dbReference type="InterPro" id="IPR025422">
    <property type="entry name" value="TGA_domain"/>
</dbReference>
<dbReference type="Proteomes" id="UP000001514">
    <property type="component" value="Unassembled WGS sequence"/>
</dbReference>
<keyword evidence="8" id="KW-1185">Reference proteome</keyword>
<evidence type="ECO:0000256" key="1">
    <source>
        <dbReference type="ARBA" id="ARBA00004123"/>
    </source>
</evidence>
<accession>D8SA55</accession>
<organism evidence="8">
    <name type="scientific">Selaginella moellendorffii</name>
    <name type="common">Spikemoss</name>
    <dbReference type="NCBI Taxonomy" id="88036"/>
    <lineage>
        <taxon>Eukaryota</taxon>
        <taxon>Viridiplantae</taxon>
        <taxon>Streptophyta</taxon>
        <taxon>Embryophyta</taxon>
        <taxon>Tracheophyta</taxon>
        <taxon>Lycopodiopsida</taxon>
        <taxon>Selaginellales</taxon>
        <taxon>Selaginellaceae</taxon>
        <taxon>Selaginella</taxon>
    </lineage>
</organism>
<dbReference type="PANTHER" id="PTHR45693:SF68">
    <property type="entry name" value="BZIP DOMAIN-CONTAINING PROTEIN"/>
    <property type="match status" value="1"/>
</dbReference>
<keyword evidence="3" id="KW-0238">DNA-binding</keyword>
<comment type="subcellular location">
    <subcellularLocation>
        <location evidence="1">Nucleus</location>
    </subcellularLocation>
</comment>
<proteinExistence type="predicted"/>
<evidence type="ECO:0000256" key="2">
    <source>
        <dbReference type="ARBA" id="ARBA00023015"/>
    </source>
</evidence>
<evidence type="ECO:0000313" key="8">
    <source>
        <dbReference type="Proteomes" id="UP000001514"/>
    </source>
</evidence>
<dbReference type="eggNOG" id="ENOG502QU32">
    <property type="taxonomic scope" value="Eukaryota"/>
</dbReference>
<dbReference type="GO" id="GO:0006351">
    <property type="term" value="P:DNA-templated transcription"/>
    <property type="evidence" value="ECO:0007669"/>
    <property type="project" value="InterPro"/>
</dbReference>
<dbReference type="KEGG" id="smo:SELMODRAFT_419970"/>
<evidence type="ECO:0000259" key="6">
    <source>
        <dbReference type="PROSITE" id="PS51806"/>
    </source>
</evidence>
<evidence type="ECO:0000313" key="7">
    <source>
        <dbReference type="EMBL" id="EFJ18698.1"/>
    </source>
</evidence>
<gene>
    <name evidence="7" type="ORF">SELMODRAFT_419970</name>
</gene>
<dbReference type="PROSITE" id="PS51806">
    <property type="entry name" value="DOG1"/>
    <property type="match status" value="1"/>
</dbReference>